<protein>
    <submittedName>
        <fullName evidence="2">Uncharacterized protein</fullName>
    </submittedName>
</protein>
<comment type="caution">
    <text evidence="2">The sequence shown here is derived from an EMBL/GenBank/DDBJ whole genome shotgun (WGS) entry which is preliminary data.</text>
</comment>
<evidence type="ECO:0000313" key="2">
    <source>
        <dbReference type="EMBL" id="PKK56533.1"/>
    </source>
</evidence>
<dbReference type="AlphaFoldDB" id="A0A2N1M4I0"/>
<proteinExistence type="predicted"/>
<organism evidence="2 3">
    <name type="scientific">Rhizophagus irregularis</name>
    <dbReference type="NCBI Taxonomy" id="588596"/>
    <lineage>
        <taxon>Eukaryota</taxon>
        <taxon>Fungi</taxon>
        <taxon>Fungi incertae sedis</taxon>
        <taxon>Mucoromycota</taxon>
        <taxon>Glomeromycotina</taxon>
        <taxon>Glomeromycetes</taxon>
        <taxon>Glomerales</taxon>
        <taxon>Glomeraceae</taxon>
        <taxon>Rhizophagus</taxon>
    </lineage>
</organism>
<sequence length="117" mass="13253">SLIPPDCGINFQSEQEIFINKKRNDDEFEDGAEFENGADFENGEDEVDEDEEEEDGDGDGDSLLHTLFDDPGIPYFCTYGCASVKKGEIYLKTKFEIFGLYCVNHQCTLFSLNIVCR</sequence>
<evidence type="ECO:0000256" key="1">
    <source>
        <dbReference type="SAM" id="MobiDB-lite"/>
    </source>
</evidence>
<feature type="compositionally biased region" description="Acidic residues" evidence="1">
    <location>
        <begin position="31"/>
        <end position="60"/>
    </location>
</feature>
<feature type="region of interest" description="Disordered" evidence="1">
    <location>
        <begin position="31"/>
        <end position="62"/>
    </location>
</feature>
<evidence type="ECO:0000313" key="3">
    <source>
        <dbReference type="Proteomes" id="UP000233469"/>
    </source>
</evidence>
<dbReference type="EMBL" id="LLXL01005482">
    <property type="protein sequence ID" value="PKK56533.1"/>
    <property type="molecule type" value="Genomic_DNA"/>
</dbReference>
<feature type="non-terminal residue" evidence="2">
    <location>
        <position position="1"/>
    </location>
</feature>
<reference evidence="2 3" key="2">
    <citation type="submission" date="2017-10" db="EMBL/GenBank/DDBJ databases">
        <title>Extensive intraspecific genome diversity in a model arbuscular mycorrhizal fungus.</title>
        <authorList>
            <person name="Chen E.C.H."/>
            <person name="Morin E."/>
            <person name="Baudet D."/>
            <person name="Noel J."/>
            <person name="Ndikumana S."/>
            <person name="Charron P."/>
            <person name="St-Onge C."/>
            <person name="Giorgi J."/>
            <person name="Grigoriev I.V."/>
            <person name="Roux C."/>
            <person name="Martin F.M."/>
            <person name="Corradi N."/>
        </authorList>
    </citation>
    <scope>NUCLEOTIDE SEQUENCE [LARGE SCALE GENOMIC DNA]</scope>
    <source>
        <strain evidence="2 3">C2</strain>
    </source>
</reference>
<accession>A0A2N1M4I0</accession>
<dbReference type="Proteomes" id="UP000233469">
    <property type="component" value="Unassembled WGS sequence"/>
</dbReference>
<gene>
    <name evidence="2" type="ORF">RhiirC2_721802</name>
</gene>
<reference evidence="2 3" key="1">
    <citation type="submission" date="2016-04" db="EMBL/GenBank/DDBJ databases">
        <title>Genome analyses suggest a sexual origin of heterokaryosis in a supposedly ancient asexual fungus.</title>
        <authorList>
            <person name="Ropars J."/>
            <person name="Sedzielewska K."/>
            <person name="Noel J."/>
            <person name="Charron P."/>
            <person name="Farinelli L."/>
            <person name="Marton T."/>
            <person name="Kruger M."/>
            <person name="Pelin A."/>
            <person name="Brachmann A."/>
            <person name="Corradi N."/>
        </authorList>
    </citation>
    <scope>NUCLEOTIDE SEQUENCE [LARGE SCALE GENOMIC DNA]</scope>
    <source>
        <strain evidence="2 3">C2</strain>
    </source>
</reference>
<name>A0A2N1M4I0_9GLOM</name>